<protein>
    <submittedName>
        <fullName evidence="1">Uncharacterized protein</fullName>
    </submittedName>
</protein>
<sequence length="235" mass="26570">MEKYQNRGALQGNQAEATPAVYFAGLDSAMADFPVQPELFSSAGEWFRACRDAMIDIPAQLGQALSQVEKELGLGWPDSLYLLRQNQYIEIWPPFVLGIRLNWNRLIADYREWLKAVKDHKKNIAGTGFGQEPGKKIPNAPGEYHGGNDSEMALIPVRPESFSSVVDWFEACIAARMVVPIRVGLSVIRVEKELGLGWPESFYFLRFHQYIIITPDGLDTQEEIDLNRLIAENKK</sequence>
<dbReference type="Proteomes" id="UP000257323">
    <property type="component" value="Unassembled WGS sequence"/>
</dbReference>
<accession>A0A3E2BJ02</accession>
<dbReference type="EMBL" id="QUAH01000022">
    <property type="protein sequence ID" value="RFT14729.1"/>
    <property type="molecule type" value="Genomic_DNA"/>
</dbReference>
<evidence type="ECO:0000313" key="2">
    <source>
        <dbReference type="Proteomes" id="UP000257323"/>
    </source>
</evidence>
<proteinExistence type="predicted"/>
<comment type="caution">
    <text evidence="1">The sequence shown here is derived from an EMBL/GenBank/DDBJ whole genome shotgun (WGS) entry which is preliminary data.</text>
</comment>
<dbReference type="AlphaFoldDB" id="A0A3E2BJ02"/>
<reference evidence="1 2" key="1">
    <citation type="submission" date="2018-08" db="EMBL/GenBank/DDBJ databases">
        <title>Genome analysis of the thermophilic bacterium of the candidate phylum Aminicenantes from deep subsurface aquifer revealed its physiology and ecological role.</title>
        <authorList>
            <person name="Kadnikov V.V."/>
            <person name="Mardanov A.V."/>
            <person name="Beletsky A.V."/>
            <person name="Karnachuk O.V."/>
            <person name="Ravin N.V."/>
        </authorList>
    </citation>
    <scope>NUCLEOTIDE SEQUENCE [LARGE SCALE GENOMIC DNA]</scope>
    <source>
        <strain evidence="1">BY38</strain>
    </source>
</reference>
<gene>
    <name evidence="1" type="ORF">OP8BY_2458</name>
</gene>
<name>A0A3E2BJ02_9BACT</name>
<evidence type="ECO:0000313" key="1">
    <source>
        <dbReference type="EMBL" id="RFT14729.1"/>
    </source>
</evidence>
<organism evidence="1 2">
    <name type="scientific">Candidatus Saccharicenans subterraneus</name>
    <dbReference type="NCBI Taxonomy" id="2508984"/>
    <lineage>
        <taxon>Bacteria</taxon>
        <taxon>Candidatus Aminicenantota</taxon>
        <taxon>Candidatus Aminicenantia</taxon>
        <taxon>Candidatus Aminicenantales</taxon>
        <taxon>Candidatus Saccharicenantaceae</taxon>
        <taxon>Candidatus Saccharicenans</taxon>
    </lineage>
</organism>